<dbReference type="SUPFAM" id="SSF52540">
    <property type="entry name" value="P-loop containing nucleoside triphosphate hydrolases"/>
    <property type="match status" value="1"/>
</dbReference>
<geneLocation type="plasmid" evidence="1 2">
    <name>unnamed2</name>
</geneLocation>
<name>A0A7H1BL03_9ACTN</name>
<reference evidence="1 2" key="1">
    <citation type="submission" date="2020-09" db="EMBL/GenBank/DDBJ databases">
        <title>A novel species.</title>
        <authorList>
            <person name="Gao J."/>
        </authorList>
    </citation>
    <scope>NUCLEOTIDE SEQUENCE [LARGE SCALE GENOMIC DNA]</scope>
    <source>
        <strain evidence="1 2">CRXT-Y-14</strain>
        <plasmid evidence="1 2">unnamed2</plasmid>
    </source>
</reference>
<accession>A0A7H1BL03</accession>
<evidence type="ECO:0000313" key="1">
    <source>
        <dbReference type="EMBL" id="QNS09408.1"/>
    </source>
</evidence>
<proteinExistence type="predicted"/>
<dbReference type="KEGG" id="sxn:IAG42_37210"/>
<dbReference type="AlphaFoldDB" id="A0A7H1BL03"/>
<dbReference type="InterPro" id="IPR027417">
    <property type="entry name" value="P-loop_NTPase"/>
</dbReference>
<dbReference type="EMBL" id="CP061283">
    <property type="protein sequence ID" value="QNS09408.1"/>
    <property type="molecule type" value="Genomic_DNA"/>
</dbReference>
<gene>
    <name evidence="1" type="ORF">IAG42_37210</name>
</gene>
<dbReference type="Proteomes" id="UP000516428">
    <property type="component" value="Plasmid unnamed2"/>
</dbReference>
<keyword evidence="1" id="KW-0614">Plasmid</keyword>
<dbReference type="Gene3D" id="3.40.50.300">
    <property type="entry name" value="P-loop containing nucleotide triphosphate hydrolases"/>
    <property type="match status" value="1"/>
</dbReference>
<keyword evidence="2" id="KW-1185">Reference proteome</keyword>
<protein>
    <submittedName>
        <fullName evidence="1">AAA family ATPase</fullName>
    </submittedName>
</protein>
<organism evidence="1 2">
    <name type="scientific">Streptomyces xanthii</name>
    <dbReference type="NCBI Taxonomy" id="2768069"/>
    <lineage>
        <taxon>Bacteria</taxon>
        <taxon>Bacillati</taxon>
        <taxon>Actinomycetota</taxon>
        <taxon>Actinomycetes</taxon>
        <taxon>Kitasatosporales</taxon>
        <taxon>Streptomycetaceae</taxon>
        <taxon>Streptomyces</taxon>
    </lineage>
</organism>
<dbReference type="Pfam" id="PF13671">
    <property type="entry name" value="AAA_33"/>
    <property type="match status" value="1"/>
</dbReference>
<sequence length="278" mass="30208">MPTASITLPFETPALILLVGASGTGKTRVSRMFQPSQVLRADDFRRMCADDPGNQSVSGAAWQALETVLRARLNLGLTTVVDATFAEEGLRRRFAEIADEHGVLSYALAMSTPPDLAHTRNAARTGTIRVPAHVVDDQFAQLREASPKAEGIDRTVLAETLPVLGAALERLAAEEDRTADLADVRRVFGEAATELFAWDAASSDPQFRTGTFAAGNESLCVRWVDDRDPFDWRFEARVPCRTTGCPGPAWTPVRSVAELADAYRDAPADEAECIRCDC</sequence>
<evidence type="ECO:0000313" key="2">
    <source>
        <dbReference type="Proteomes" id="UP000516428"/>
    </source>
</evidence>
<dbReference type="RefSeq" id="WP_188342063.1">
    <property type="nucleotide sequence ID" value="NZ_CP061283.1"/>
</dbReference>